<keyword evidence="3" id="KW-1185">Reference proteome</keyword>
<keyword evidence="1" id="KW-0812">Transmembrane</keyword>
<reference evidence="3" key="1">
    <citation type="journal article" date="2019" name="Int. J. Syst. Evol. Microbiol.">
        <title>The Global Catalogue of Microorganisms (GCM) 10K type strain sequencing project: providing services to taxonomists for standard genome sequencing and annotation.</title>
        <authorList>
            <consortium name="The Broad Institute Genomics Platform"/>
            <consortium name="The Broad Institute Genome Sequencing Center for Infectious Disease"/>
            <person name="Wu L."/>
            <person name="Ma J."/>
        </authorList>
    </citation>
    <scope>NUCLEOTIDE SEQUENCE [LARGE SCALE GENOMIC DNA]</scope>
    <source>
        <strain evidence="3">JCM 17805</strain>
    </source>
</reference>
<name>A0ABP8V273_9GAMM</name>
<feature type="transmembrane region" description="Helical" evidence="1">
    <location>
        <begin position="42"/>
        <end position="66"/>
    </location>
</feature>
<feature type="transmembrane region" description="Helical" evidence="1">
    <location>
        <begin position="12"/>
        <end position="36"/>
    </location>
</feature>
<dbReference type="EMBL" id="BAABFL010000135">
    <property type="protein sequence ID" value="GAA4649514.1"/>
    <property type="molecule type" value="Genomic_DNA"/>
</dbReference>
<keyword evidence="1" id="KW-0472">Membrane</keyword>
<organism evidence="2 3">
    <name type="scientific">Kistimonas scapharcae</name>
    <dbReference type="NCBI Taxonomy" id="1036133"/>
    <lineage>
        <taxon>Bacteria</taxon>
        <taxon>Pseudomonadati</taxon>
        <taxon>Pseudomonadota</taxon>
        <taxon>Gammaproteobacteria</taxon>
        <taxon>Oceanospirillales</taxon>
        <taxon>Endozoicomonadaceae</taxon>
        <taxon>Kistimonas</taxon>
    </lineage>
</organism>
<sequence>MSNPAVQDKLRLAGITALALLAASTAIFLVFLGLGALLLDTLLMAMIFSVCCSIPALVMAAIYIPIGLRERFPCRPDSAEPSAPPREPDPPFVLANLTAAYEAARTCTDEDFVRFTALIIELYTLQQYNTFEPYQEAARWLQNRLTQTPDFAGRLQEYGVNQDRDYLLSLNSTLSTDKIEKLLHTIGNDQAHLTVREKAQLNTYLENQLIRKMTHLGRKLNHQFDETSVTEESGPALDSRLDHIFQLCQCIDLCDAVGNNSQRLRDARNQGAQCYQRHCAPIRLLCQQNGIDWAKAPLAQAINQKLPLHCPAFQPEGLAGLERCAVPAINLVDGDLVDYEQRPAYLQSHQRSPDSWVSRITHQPFVCKDIARLDQLLPLAPFRVNRLLNRTYS</sequence>
<keyword evidence="1" id="KW-1133">Transmembrane helix</keyword>
<dbReference type="Proteomes" id="UP001500604">
    <property type="component" value="Unassembled WGS sequence"/>
</dbReference>
<evidence type="ECO:0000313" key="2">
    <source>
        <dbReference type="EMBL" id="GAA4649514.1"/>
    </source>
</evidence>
<protein>
    <submittedName>
        <fullName evidence="2">Uncharacterized protein</fullName>
    </submittedName>
</protein>
<accession>A0ABP8V273</accession>
<evidence type="ECO:0000256" key="1">
    <source>
        <dbReference type="SAM" id="Phobius"/>
    </source>
</evidence>
<proteinExistence type="predicted"/>
<evidence type="ECO:0000313" key="3">
    <source>
        <dbReference type="Proteomes" id="UP001500604"/>
    </source>
</evidence>
<gene>
    <name evidence="2" type="ORF">GCM10023116_17880</name>
</gene>
<comment type="caution">
    <text evidence="2">The sequence shown here is derived from an EMBL/GenBank/DDBJ whole genome shotgun (WGS) entry which is preliminary data.</text>
</comment>